<dbReference type="InterPro" id="IPR021833">
    <property type="entry name" value="DUF3425"/>
</dbReference>
<organism evidence="1 2">
    <name type="scientific">Talaromyces islandicus</name>
    <name type="common">Penicillium islandicum</name>
    <dbReference type="NCBI Taxonomy" id="28573"/>
    <lineage>
        <taxon>Eukaryota</taxon>
        <taxon>Fungi</taxon>
        <taxon>Dikarya</taxon>
        <taxon>Ascomycota</taxon>
        <taxon>Pezizomycotina</taxon>
        <taxon>Eurotiomycetes</taxon>
        <taxon>Eurotiomycetidae</taxon>
        <taxon>Eurotiales</taxon>
        <taxon>Trichocomaceae</taxon>
        <taxon>Talaromyces</taxon>
        <taxon>Talaromyces sect. Islandici</taxon>
    </lineage>
</organism>
<dbReference type="Proteomes" id="UP000054383">
    <property type="component" value="Unassembled WGS sequence"/>
</dbReference>
<dbReference type="EMBL" id="CVMT01000001">
    <property type="protein sequence ID" value="CRG83591.1"/>
    <property type="molecule type" value="Genomic_DNA"/>
</dbReference>
<evidence type="ECO:0000313" key="1">
    <source>
        <dbReference type="EMBL" id="CRG83591.1"/>
    </source>
</evidence>
<dbReference type="OMA" id="WCTSGFE"/>
<proteinExistence type="predicted"/>
<dbReference type="PANTHER" id="PTHR38116">
    <property type="entry name" value="CHROMOSOME 7, WHOLE GENOME SHOTGUN SEQUENCE"/>
    <property type="match status" value="1"/>
</dbReference>
<sequence length="120" mass="13784">MPGRRDADLVPSSLLPTTVQCSTPHHPWLDCFPFPRMRDNLIQAAESFNDCELCADVVDPTSGNIGVLVWGDPWLPQNWEFSDLFVRKWSWVIQGCPEIFVYSNYWRARRGLEELKASSV</sequence>
<dbReference type="PANTHER" id="PTHR38116:SF1">
    <property type="entry name" value="BZIP DOMAIN-CONTAINING PROTEIN"/>
    <property type="match status" value="1"/>
</dbReference>
<dbReference type="OrthoDB" id="2245989at2759"/>
<reference evidence="1 2" key="1">
    <citation type="submission" date="2015-04" db="EMBL/GenBank/DDBJ databases">
        <authorList>
            <person name="Syromyatnikov M.Y."/>
            <person name="Popov V.N."/>
        </authorList>
    </citation>
    <scope>NUCLEOTIDE SEQUENCE [LARGE SCALE GENOMIC DNA]</scope>
    <source>
        <strain evidence="1">WF-38-12</strain>
    </source>
</reference>
<name>A0A0U1LN84_TALIS</name>
<dbReference type="AlphaFoldDB" id="A0A0U1LN84"/>
<dbReference type="Pfam" id="PF11905">
    <property type="entry name" value="DUF3425"/>
    <property type="match status" value="1"/>
</dbReference>
<gene>
    <name evidence="1" type="ORF">PISL3812_00944</name>
</gene>
<protein>
    <submittedName>
        <fullName evidence="1">Uncharacterized protein</fullName>
    </submittedName>
</protein>
<accession>A0A0U1LN84</accession>
<evidence type="ECO:0000313" key="2">
    <source>
        <dbReference type="Proteomes" id="UP000054383"/>
    </source>
</evidence>
<keyword evidence="2" id="KW-1185">Reference proteome</keyword>